<protein>
    <submittedName>
        <fullName evidence="2">Uncharacterized protein</fullName>
    </submittedName>
</protein>
<evidence type="ECO:0000256" key="1">
    <source>
        <dbReference type="SAM" id="MobiDB-lite"/>
    </source>
</evidence>
<dbReference type="EMBL" id="JAUKNN010000001">
    <property type="protein sequence ID" value="MDN8667822.1"/>
    <property type="molecule type" value="Genomic_DNA"/>
</dbReference>
<keyword evidence="3" id="KW-1185">Reference proteome</keyword>
<feature type="compositionally biased region" description="Polar residues" evidence="1">
    <location>
        <begin position="140"/>
        <end position="149"/>
    </location>
</feature>
<evidence type="ECO:0000313" key="2">
    <source>
        <dbReference type="EMBL" id="MDN8667822.1"/>
    </source>
</evidence>
<sequence length="149" mass="15794">MTVEQRYVAAMTQANRIRLAFTAQFGERSVGMVEWVDGSGNTVDQLTFDALIAMGYRLRVAVYGVRLTAGSFETVATVWPREAPRREEEPTLYRLDRDGAAAGSASLASGSGGGAVAVAAASSGGTIVRVGERPMGTFPESVQNRYSGP</sequence>
<comment type="caution">
    <text evidence="2">The sequence shown here is derived from an EMBL/GenBank/DDBJ whole genome shotgun (WGS) entry which is preliminary data.</text>
</comment>
<dbReference type="Proteomes" id="UP001174315">
    <property type="component" value="Unassembled WGS sequence"/>
</dbReference>
<dbReference type="RefSeq" id="WP_301868528.1">
    <property type="nucleotide sequence ID" value="NZ_JAUKNN010000001.1"/>
</dbReference>
<accession>A0ABT8Q7G0</accession>
<proteinExistence type="predicted"/>
<gene>
    <name evidence="2" type="ORF">Q0S36_00560</name>
</gene>
<organism evidence="2 3">
    <name type="scientific">Stenotrophomonas indicatrix</name>
    <dbReference type="NCBI Taxonomy" id="2045451"/>
    <lineage>
        <taxon>Bacteria</taxon>
        <taxon>Pseudomonadati</taxon>
        <taxon>Pseudomonadota</taxon>
        <taxon>Gammaproteobacteria</taxon>
        <taxon>Lysobacterales</taxon>
        <taxon>Lysobacteraceae</taxon>
        <taxon>Stenotrophomonas</taxon>
    </lineage>
</organism>
<feature type="region of interest" description="Disordered" evidence="1">
    <location>
        <begin position="129"/>
        <end position="149"/>
    </location>
</feature>
<reference evidence="2" key="1">
    <citation type="submission" date="2023-07" db="EMBL/GenBank/DDBJ databases">
        <title>Stenotrophomonas isolates from soil.</title>
        <authorList>
            <person name="Sharma V."/>
            <person name="Zur-Pinska J."/>
            <person name="Hay A.G."/>
        </authorList>
    </citation>
    <scope>NUCLEOTIDE SEQUENCE</scope>
    <source>
        <strain evidence="2">C2</strain>
    </source>
</reference>
<evidence type="ECO:0000313" key="3">
    <source>
        <dbReference type="Proteomes" id="UP001174315"/>
    </source>
</evidence>
<name>A0ABT8Q7G0_9GAMM</name>